<comment type="subcellular location">
    <subcellularLocation>
        <location evidence="1">Plastid</location>
        <location evidence="1">Chloroplast</location>
    </subcellularLocation>
</comment>
<proteinExistence type="inferred from homology"/>
<evidence type="ECO:0000256" key="4">
    <source>
        <dbReference type="ARBA" id="ARBA00023274"/>
    </source>
</evidence>
<dbReference type="GO" id="GO:0032543">
    <property type="term" value="P:mitochondrial translation"/>
    <property type="evidence" value="ECO:0007669"/>
    <property type="project" value="TreeGrafter"/>
</dbReference>
<dbReference type="InterPro" id="IPR023803">
    <property type="entry name" value="Ribosomal_bS16_dom_sf"/>
</dbReference>
<dbReference type="GO" id="GO:0003735">
    <property type="term" value="F:structural constituent of ribosome"/>
    <property type="evidence" value="ECO:0007669"/>
    <property type="project" value="InterPro"/>
</dbReference>
<keyword evidence="4" id="KW-0687">Ribonucleoprotein</keyword>
<evidence type="ECO:0000256" key="5">
    <source>
        <dbReference type="SAM" id="MobiDB-lite"/>
    </source>
</evidence>
<dbReference type="GO" id="GO:0005739">
    <property type="term" value="C:mitochondrion"/>
    <property type="evidence" value="ECO:0007669"/>
    <property type="project" value="GOC"/>
</dbReference>
<evidence type="ECO:0000256" key="2">
    <source>
        <dbReference type="ARBA" id="ARBA00006668"/>
    </source>
</evidence>
<dbReference type="AlphaFoldDB" id="A0A5N6PMS6"/>
<comment type="similarity">
    <text evidence="2">Belongs to the bacterial ribosomal protein bS16 family.</text>
</comment>
<gene>
    <name evidence="6" type="ORF">E3N88_06100</name>
</gene>
<keyword evidence="3" id="KW-0689">Ribosomal protein</keyword>
<accession>A0A5N6PMS6</accession>
<dbReference type="Gene3D" id="3.30.1320.10">
    <property type="match status" value="1"/>
</dbReference>
<evidence type="ECO:0000256" key="1">
    <source>
        <dbReference type="ARBA" id="ARBA00004229"/>
    </source>
</evidence>
<dbReference type="EMBL" id="SZYD01000003">
    <property type="protein sequence ID" value="KAD6795204.1"/>
    <property type="molecule type" value="Genomic_DNA"/>
</dbReference>
<dbReference type="Proteomes" id="UP000326396">
    <property type="component" value="Linkage Group LG11"/>
</dbReference>
<evidence type="ECO:0000313" key="7">
    <source>
        <dbReference type="Proteomes" id="UP000326396"/>
    </source>
</evidence>
<evidence type="ECO:0000256" key="3">
    <source>
        <dbReference type="ARBA" id="ARBA00022980"/>
    </source>
</evidence>
<dbReference type="PANTHER" id="PTHR12919:SF39">
    <property type="entry name" value="SMALL RIBOSOMAL SUBUNIT PROTEIN BS16M_BS16C"/>
    <property type="match status" value="1"/>
</dbReference>
<dbReference type="SUPFAM" id="SSF54565">
    <property type="entry name" value="Ribosomal protein S16"/>
    <property type="match status" value="1"/>
</dbReference>
<evidence type="ECO:0000313" key="6">
    <source>
        <dbReference type="EMBL" id="KAD6795204.1"/>
    </source>
</evidence>
<feature type="region of interest" description="Disordered" evidence="5">
    <location>
        <begin position="126"/>
        <end position="146"/>
    </location>
</feature>
<dbReference type="PANTHER" id="PTHR12919">
    <property type="entry name" value="30S RIBOSOMAL PROTEIN S16"/>
    <property type="match status" value="1"/>
</dbReference>
<name>A0A5N6PMS6_9ASTR</name>
<reference evidence="6 7" key="1">
    <citation type="submission" date="2019-05" db="EMBL/GenBank/DDBJ databases">
        <title>Mikania micrantha, genome provides insights into the molecular mechanism of rapid growth.</title>
        <authorList>
            <person name="Liu B."/>
        </authorList>
    </citation>
    <scope>NUCLEOTIDE SEQUENCE [LARGE SCALE GENOMIC DNA]</scope>
    <source>
        <strain evidence="6">NLD-2019</strain>
        <tissue evidence="6">Leaf</tissue>
    </source>
</reference>
<sequence length="169" mass="18938">MSILKHLWLPPTTTVRGVNHCEIGSEKERGRWRGGEDQRNMREHVVGDDFMVGGGYEGYQKSKREAVKWCAGCIIDCTQRIECQDGGKRMGLNFERVKYWLSVGAQPSDPVQRLLFRAGLLPPPPMVAMGRKGGSRDTRPVDPLTGRVLIPEQPTKTSNESVDVKENNC</sequence>
<dbReference type="InterPro" id="IPR000307">
    <property type="entry name" value="Ribosomal_bS16"/>
</dbReference>
<protein>
    <submittedName>
        <fullName evidence="6">Uncharacterized protein</fullName>
    </submittedName>
</protein>
<dbReference type="GO" id="GO:0009507">
    <property type="term" value="C:chloroplast"/>
    <property type="evidence" value="ECO:0007669"/>
    <property type="project" value="UniProtKB-SubCell"/>
</dbReference>
<comment type="caution">
    <text evidence="6">The sequence shown here is derived from an EMBL/GenBank/DDBJ whole genome shotgun (WGS) entry which is preliminary data.</text>
</comment>
<dbReference type="OrthoDB" id="407221at2759"/>
<dbReference type="GO" id="GO:0015935">
    <property type="term" value="C:small ribosomal subunit"/>
    <property type="evidence" value="ECO:0007669"/>
    <property type="project" value="TreeGrafter"/>
</dbReference>
<keyword evidence="7" id="KW-1185">Reference proteome</keyword>
<organism evidence="6 7">
    <name type="scientific">Mikania micrantha</name>
    <name type="common">bitter vine</name>
    <dbReference type="NCBI Taxonomy" id="192012"/>
    <lineage>
        <taxon>Eukaryota</taxon>
        <taxon>Viridiplantae</taxon>
        <taxon>Streptophyta</taxon>
        <taxon>Embryophyta</taxon>
        <taxon>Tracheophyta</taxon>
        <taxon>Spermatophyta</taxon>
        <taxon>Magnoliopsida</taxon>
        <taxon>eudicotyledons</taxon>
        <taxon>Gunneridae</taxon>
        <taxon>Pentapetalae</taxon>
        <taxon>asterids</taxon>
        <taxon>campanulids</taxon>
        <taxon>Asterales</taxon>
        <taxon>Asteraceae</taxon>
        <taxon>Asteroideae</taxon>
        <taxon>Heliantheae alliance</taxon>
        <taxon>Eupatorieae</taxon>
        <taxon>Mikania</taxon>
    </lineage>
</organism>